<protein>
    <recommendedName>
        <fullName evidence="3">Hemolysin-coregulated protein</fullName>
    </recommendedName>
</protein>
<dbReference type="PANTHER" id="PTHR36152">
    <property type="entry name" value="CYTOPLASMIC PROTEIN-RELATED"/>
    <property type="match status" value="1"/>
</dbReference>
<keyword evidence="2" id="KW-1185">Reference proteome</keyword>
<gene>
    <name evidence="1" type="ORF">CCS01_07230</name>
</gene>
<proteinExistence type="predicted"/>
<dbReference type="Gene3D" id="2.30.110.20">
    <property type="entry name" value="Hcp1-like"/>
    <property type="match status" value="1"/>
</dbReference>
<dbReference type="InterPro" id="IPR053165">
    <property type="entry name" value="HSI-I_assembly_Hcp1"/>
</dbReference>
<dbReference type="EMBL" id="NHRY01000072">
    <property type="protein sequence ID" value="PPQ35467.1"/>
    <property type="molecule type" value="Genomic_DNA"/>
</dbReference>
<name>A0A2S6NKC9_RHOGL</name>
<dbReference type="Proteomes" id="UP000239724">
    <property type="component" value="Unassembled WGS sequence"/>
</dbReference>
<evidence type="ECO:0008006" key="3">
    <source>
        <dbReference type="Google" id="ProtNLM"/>
    </source>
</evidence>
<organism evidence="1 2">
    <name type="scientific">Rhodopila globiformis</name>
    <name type="common">Rhodopseudomonas globiformis</name>
    <dbReference type="NCBI Taxonomy" id="1071"/>
    <lineage>
        <taxon>Bacteria</taxon>
        <taxon>Pseudomonadati</taxon>
        <taxon>Pseudomonadota</taxon>
        <taxon>Alphaproteobacteria</taxon>
        <taxon>Acetobacterales</taxon>
        <taxon>Acetobacteraceae</taxon>
        <taxon>Rhodopila</taxon>
    </lineage>
</organism>
<dbReference type="InterPro" id="IPR036624">
    <property type="entry name" value="Hcp1-lik_sf"/>
</dbReference>
<dbReference type="AlphaFoldDB" id="A0A2S6NKC9"/>
<evidence type="ECO:0000313" key="1">
    <source>
        <dbReference type="EMBL" id="PPQ35467.1"/>
    </source>
</evidence>
<comment type="caution">
    <text evidence="1">The sequence shown here is derived from an EMBL/GenBank/DDBJ whole genome shotgun (WGS) entry which is preliminary data.</text>
</comment>
<dbReference type="OrthoDB" id="7571664at2"/>
<dbReference type="SUPFAM" id="SSF141452">
    <property type="entry name" value="Hcp1-like"/>
    <property type="match status" value="1"/>
</dbReference>
<reference evidence="1 2" key="1">
    <citation type="journal article" date="2018" name="Arch. Microbiol.">
        <title>New insights into the metabolic potential of the phototrophic purple bacterium Rhodopila globiformis DSM 161(T) from its draft genome sequence and evidence for a vanadium-dependent nitrogenase.</title>
        <authorList>
            <person name="Imhoff J.F."/>
            <person name="Rahn T."/>
            <person name="Kunzel S."/>
            <person name="Neulinger S.C."/>
        </authorList>
    </citation>
    <scope>NUCLEOTIDE SEQUENCE [LARGE SCALE GENOMIC DNA]</scope>
    <source>
        <strain evidence="1 2">DSM 161</strain>
    </source>
</reference>
<dbReference type="Pfam" id="PF05638">
    <property type="entry name" value="T6SS_HCP"/>
    <property type="match status" value="1"/>
</dbReference>
<dbReference type="PANTHER" id="PTHR36152:SF1">
    <property type="entry name" value="UBIQUITIN-LIKE DOMAIN-CONTAINING PROTEIN"/>
    <property type="match status" value="1"/>
</dbReference>
<accession>A0A2S6NKC9</accession>
<dbReference type="InterPro" id="IPR008514">
    <property type="entry name" value="T6SS_Hcp"/>
</dbReference>
<sequence length="158" mass="16754">MAIYMKFGSIDGAVTTKVFEKWIELQSFQFGVGRAVGTAARGSTARESSEPSISEIVVTKVMDMSSNKLFQDALGGDFSSKVTVKFTTTTKDGVATFLAYDLTDVGLSGYSASSGGDAPSESLSLNFTKIQISYTGMDSRVSGSQDVVGYDLTQMAKS</sequence>
<evidence type="ECO:0000313" key="2">
    <source>
        <dbReference type="Proteomes" id="UP000239724"/>
    </source>
</evidence>
<dbReference type="RefSeq" id="WP_104518181.1">
    <property type="nucleotide sequence ID" value="NZ_NHRY01000072.1"/>
</dbReference>